<dbReference type="InterPro" id="IPR018728">
    <property type="entry name" value="DUF2268"/>
</dbReference>
<feature type="domain" description="DUF2268" evidence="1">
    <location>
        <begin position="82"/>
        <end position="221"/>
    </location>
</feature>
<gene>
    <name evidence="2" type="ORF">METZ01_LOCUS471616</name>
</gene>
<organism evidence="2">
    <name type="scientific">marine metagenome</name>
    <dbReference type="NCBI Taxonomy" id="408172"/>
    <lineage>
        <taxon>unclassified sequences</taxon>
        <taxon>metagenomes</taxon>
        <taxon>ecological metagenomes</taxon>
    </lineage>
</organism>
<evidence type="ECO:0000259" key="1">
    <source>
        <dbReference type="Pfam" id="PF10026"/>
    </source>
</evidence>
<dbReference type="Pfam" id="PF10026">
    <property type="entry name" value="DUF2268"/>
    <property type="match status" value="1"/>
</dbReference>
<name>A0A383BFQ7_9ZZZZ</name>
<dbReference type="EMBL" id="UINC01200052">
    <property type="protein sequence ID" value="SVE18762.1"/>
    <property type="molecule type" value="Genomic_DNA"/>
</dbReference>
<accession>A0A383BFQ7</accession>
<dbReference type="AlphaFoldDB" id="A0A383BFQ7"/>
<proteinExistence type="predicted"/>
<protein>
    <recommendedName>
        <fullName evidence="1">DUF2268 domain-containing protein</fullName>
    </recommendedName>
</protein>
<sequence length="245" mass="28352">KYIEKGTDGLKDFTSTQFINAEKLAKQYLTDKKYYASIRNNSLLTIETKDDIIKYFKVFKSIYPKAKFPDIYYLIGRRSSGGTVSKNGLLILIGAEVHTDFNKYVPTVIHELMHPNQAEINSSWGSSLTQAIHEGGADFIASLVLGDSIKMNDETYNYGYQHEEELWREFSTKMYETGEIGQEEIYKWFYGGQKEGVPTMLGYFIGYQITKSYYDKMENKQKAIYRILNPHFSKRLLNDSGYPNF</sequence>
<evidence type="ECO:0000313" key="2">
    <source>
        <dbReference type="EMBL" id="SVE18762.1"/>
    </source>
</evidence>
<reference evidence="2" key="1">
    <citation type="submission" date="2018-05" db="EMBL/GenBank/DDBJ databases">
        <authorList>
            <person name="Lanie J.A."/>
            <person name="Ng W.-L."/>
            <person name="Kazmierczak K.M."/>
            <person name="Andrzejewski T.M."/>
            <person name="Davidsen T.M."/>
            <person name="Wayne K.J."/>
            <person name="Tettelin H."/>
            <person name="Glass J.I."/>
            <person name="Rusch D."/>
            <person name="Podicherti R."/>
            <person name="Tsui H.-C.T."/>
            <person name="Winkler M.E."/>
        </authorList>
    </citation>
    <scope>NUCLEOTIDE SEQUENCE</scope>
</reference>
<feature type="non-terminal residue" evidence="2">
    <location>
        <position position="1"/>
    </location>
</feature>